<name>A0A061RYS6_9CHLO</name>
<evidence type="ECO:0000313" key="2">
    <source>
        <dbReference type="EMBL" id="JAC75691.1"/>
    </source>
</evidence>
<feature type="region of interest" description="Disordered" evidence="1">
    <location>
        <begin position="246"/>
        <end position="280"/>
    </location>
</feature>
<accession>A0A061RYS6</accession>
<dbReference type="AlphaFoldDB" id="A0A061RYS6"/>
<feature type="region of interest" description="Disordered" evidence="1">
    <location>
        <begin position="1"/>
        <end position="144"/>
    </location>
</feature>
<gene>
    <name evidence="2" type="ORF">TSPGSL018_22330</name>
</gene>
<protein>
    <submittedName>
        <fullName evidence="2">Uncharacterized protein</fullName>
    </submittedName>
</protein>
<feature type="compositionally biased region" description="Basic residues" evidence="1">
    <location>
        <begin position="57"/>
        <end position="73"/>
    </location>
</feature>
<sequence>RPSGRAVPPGGGSSGARREGVGVRGGGGARGPEGRGGRMARAGAGARAAAVGDGAGRPRHRPVPPPARRHGPRGRGAWPLHAGRGKAWAARGPGRLPATGVRVPRGDGARRPGGGRAAGPRPAGHRRRQGSPLRGRDRPGPRGLQGLGLLRLLLGDAAAGAAATPHARARGNAGAHRARPSAHAAPRDQLPQPARGALQGHRRSPAPACRAHHGPAGRQHPPPCTRVGVTTVRLRGDSAGACRCLERSPPGSNGWEAEINQPDEQDCHPVFNNDADAWAE</sequence>
<feature type="non-terminal residue" evidence="2">
    <location>
        <position position="1"/>
    </location>
</feature>
<evidence type="ECO:0000256" key="1">
    <source>
        <dbReference type="SAM" id="MobiDB-lite"/>
    </source>
</evidence>
<feature type="compositionally biased region" description="Gly residues" evidence="1">
    <location>
        <begin position="22"/>
        <end position="31"/>
    </location>
</feature>
<proteinExistence type="predicted"/>
<feature type="region of interest" description="Disordered" evidence="1">
    <location>
        <begin position="164"/>
        <end position="227"/>
    </location>
</feature>
<reference evidence="2" key="1">
    <citation type="submission" date="2014-05" db="EMBL/GenBank/DDBJ databases">
        <title>The transcriptome of the halophilic microalga Tetraselmis sp. GSL018 isolated from the Great Salt Lake, Utah.</title>
        <authorList>
            <person name="Jinkerson R.E."/>
            <person name="D'Adamo S."/>
            <person name="Posewitz M.C."/>
        </authorList>
    </citation>
    <scope>NUCLEOTIDE SEQUENCE</scope>
    <source>
        <strain evidence="2">GSL018</strain>
    </source>
</reference>
<organism evidence="2">
    <name type="scientific">Tetraselmis sp. GSL018</name>
    <dbReference type="NCBI Taxonomy" id="582737"/>
    <lineage>
        <taxon>Eukaryota</taxon>
        <taxon>Viridiplantae</taxon>
        <taxon>Chlorophyta</taxon>
        <taxon>core chlorophytes</taxon>
        <taxon>Chlorodendrophyceae</taxon>
        <taxon>Chlorodendrales</taxon>
        <taxon>Chlorodendraceae</taxon>
        <taxon>Tetraselmis</taxon>
    </lineage>
</organism>
<feature type="compositionally biased region" description="Basic residues" evidence="1">
    <location>
        <begin position="200"/>
        <end position="215"/>
    </location>
</feature>
<feature type="non-terminal residue" evidence="2">
    <location>
        <position position="280"/>
    </location>
</feature>
<feature type="compositionally biased region" description="Low complexity" evidence="1">
    <location>
        <begin position="164"/>
        <end position="175"/>
    </location>
</feature>
<feature type="compositionally biased region" description="Low complexity" evidence="1">
    <location>
        <begin position="39"/>
        <end position="52"/>
    </location>
</feature>
<dbReference type="EMBL" id="GBEZ01009933">
    <property type="protein sequence ID" value="JAC75691.1"/>
    <property type="molecule type" value="Transcribed_RNA"/>
</dbReference>